<evidence type="ECO:0000313" key="15">
    <source>
        <dbReference type="EMBL" id="CAD7088533.1"/>
    </source>
</evidence>
<dbReference type="FunCoup" id="A0A7R8YX23">
    <property type="interactions" value="167"/>
</dbReference>
<dbReference type="InterPro" id="IPR036770">
    <property type="entry name" value="Ankyrin_rpt-contain_sf"/>
</dbReference>
<dbReference type="InterPro" id="IPR020635">
    <property type="entry name" value="Tyr_kinase_cat_dom"/>
</dbReference>
<dbReference type="InterPro" id="IPR008266">
    <property type="entry name" value="Tyr_kinase_AS"/>
</dbReference>
<dbReference type="CDD" id="cd10347">
    <property type="entry name" value="SH2_Nterm_shark_like"/>
    <property type="match status" value="1"/>
</dbReference>
<proteinExistence type="inferred from homology"/>
<dbReference type="InParanoid" id="A0A7R8YX23"/>
<feature type="compositionally biased region" description="Polar residues" evidence="12">
    <location>
        <begin position="517"/>
        <end position="527"/>
    </location>
</feature>
<dbReference type="PRINTS" id="PR00401">
    <property type="entry name" value="SH2DOMAIN"/>
</dbReference>
<evidence type="ECO:0000256" key="10">
    <source>
        <dbReference type="PROSITE-ProRule" id="PRU10141"/>
    </source>
</evidence>
<dbReference type="PROSITE" id="PS50001">
    <property type="entry name" value="SH2"/>
    <property type="match status" value="2"/>
</dbReference>
<evidence type="ECO:0000256" key="7">
    <source>
        <dbReference type="ARBA" id="ARBA00051245"/>
    </source>
</evidence>
<comment type="catalytic activity">
    <reaction evidence="7 11">
        <text>L-tyrosyl-[protein] + ATP = O-phospho-L-tyrosyl-[protein] + ADP + H(+)</text>
        <dbReference type="Rhea" id="RHEA:10596"/>
        <dbReference type="Rhea" id="RHEA-COMP:10136"/>
        <dbReference type="Rhea" id="RHEA-COMP:20101"/>
        <dbReference type="ChEBI" id="CHEBI:15378"/>
        <dbReference type="ChEBI" id="CHEBI:30616"/>
        <dbReference type="ChEBI" id="CHEBI:46858"/>
        <dbReference type="ChEBI" id="CHEBI:61978"/>
        <dbReference type="ChEBI" id="CHEBI:456216"/>
        <dbReference type="EC" id="2.7.10.2"/>
    </reaction>
</comment>
<evidence type="ECO:0000256" key="6">
    <source>
        <dbReference type="ARBA" id="ARBA00023137"/>
    </source>
</evidence>
<feature type="binding site" evidence="10">
    <location>
        <position position="783"/>
    </location>
    <ligand>
        <name>ATP</name>
        <dbReference type="ChEBI" id="CHEBI:30616"/>
    </ligand>
</feature>
<feature type="repeat" description="ANK" evidence="8">
    <location>
        <begin position="219"/>
        <end position="244"/>
    </location>
</feature>
<dbReference type="Gene3D" id="1.10.510.10">
    <property type="entry name" value="Transferase(Phosphotransferase) domain 1"/>
    <property type="match status" value="1"/>
</dbReference>
<feature type="compositionally biased region" description="Polar residues" evidence="12">
    <location>
        <begin position="312"/>
        <end position="329"/>
    </location>
</feature>
<dbReference type="SUPFAM" id="SSF56112">
    <property type="entry name" value="Protein kinase-like (PK-like)"/>
    <property type="match status" value="1"/>
</dbReference>
<feature type="region of interest" description="Disordered" evidence="12">
    <location>
        <begin position="401"/>
        <end position="459"/>
    </location>
</feature>
<dbReference type="InterPro" id="IPR000719">
    <property type="entry name" value="Prot_kinase_dom"/>
</dbReference>
<keyword evidence="16" id="KW-1185">Reference proteome</keyword>
<evidence type="ECO:0000256" key="4">
    <source>
        <dbReference type="ARBA" id="ARBA00022777"/>
    </source>
</evidence>
<dbReference type="Pfam" id="PF07714">
    <property type="entry name" value="PK_Tyr_Ser-Thr"/>
    <property type="match status" value="1"/>
</dbReference>
<dbReference type="OMA" id="IDHYIAC"/>
<reference evidence="15 16" key="1">
    <citation type="submission" date="2020-11" db="EMBL/GenBank/DDBJ databases">
        <authorList>
            <person name="Wallbank WR R."/>
            <person name="Pardo Diaz C."/>
            <person name="Kozak K."/>
            <person name="Martin S."/>
            <person name="Jiggins C."/>
            <person name="Moest M."/>
            <person name="Warren A I."/>
            <person name="Generalovic N T."/>
            <person name="Byers J.R.P. K."/>
            <person name="Montejo-Kovacevich G."/>
            <person name="Yen C E."/>
        </authorList>
    </citation>
    <scope>NUCLEOTIDE SEQUENCE [LARGE SCALE GENOMIC DNA]</scope>
</reference>
<dbReference type="InterPro" id="IPR050198">
    <property type="entry name" value="Non-receptor_tyrosine_kinases"/>
</dbReference>
<feature type="compositionally biased region" description="Polar residues" evidence="12">
    <location>
        <begin position="117"/>
        <end position="128"/>
    </location>
</feature>
<dbReference type="InterPro" id="IPR001245">
    <property type="entry name" value="Ser-Thr/Tyr_kinase_cat_dom"/>
</dbReference>
<dbReference type="InterPro" id="IPR035061">
    <property type="entry name" value="Shark-like_SH2_N"/>
</dbReference>
<dbReference type="InterPro" id="IPR011009">
    <property type="entry name" value="Kinase-like_dom_sf"/>
</dbReference>
<dbReference type="InterPro" id="IPR000980">
    <property type="entry name" value="SH2"/>
</dbReference>
<evidence type="ECO:0000256" key="9">
    <source>
        <dbReference type="PROSITE-ProRule" id="PRU00191"/>
    </source>
</evidence>
<keyword evidence="8" id="KW-0040">ANK repeat</keyword>
<dbReference type="Proteomes" id="UP000594454">
    <property type="component" value="Chromosome 4"/>
</dbReference>
<dbReference type="SUPFAM" id="SSF55550">
    <property type="entry name" value="SH2 domain"/>
    <property type="match status" value="2"/>
</dbReference>
<dbReference type="SMART" id="SM00252">
    <property type="entry name" value="SH2"/>
    <property type="match status" value="2"/>
</dbReference>
<dbReference type="GO" id="GO:0004715">
    <property type="term" value="F:non-membrane spanning protein tyrosine kinase activity"/>
    <property type="evidence" value="ECO:0007669"/>
    <property type="project" value="UniProtKB-EC"/>
</dbReference>
<feature type="repeat" description="ANK" evidence="8">
    <location>
        <begin position="185"/>
        <end position="217"/>
    </location>
</feature>
<feature type="compositionally biased region" description="Basic residues" evidence="12">
    <location>
        <begin position="498"/>
        <end position="514"/>
    </location>
</feature>
<dbReference type="PROSITE" id="PS50297">
    <property type="entry name" value="ANK_REP_REGION"/>
    <property type="match status" value="3"/>
</dbReference>
<dbReference type="SMART" id="SM00219">
    <property type="entry name" value="TyrKc"/>
    <property type="match status" value="1"/>
</dbReference>
<dbReference type="PROSITE" id="PS00107">
    <property type="entry name" value="PROTEIN_KINASE_ATP"/>
    <property type="match status" value="1"/>
</dbReference>
<dbReference type="Pfam" id="PF00017">
    <property type="entry name" value="SH2"/>
    <property type="match status" value="2"/>
</dbReference>
<gene>
    <name evidence="15" type="ORF">HERILL_LOCUS11145</name>
</gene>
<dbReference type="GO" id="GO:0007165">
    <property type="term" value="P:signal transduction"/>
    <property type="evidence" value="ECO:0007669"/>
    <property type="project" value="UniProtKB-ARBA"/>
</dbReference>
<evidence type="ECO:0000313" key="16">
    <source>
        <dbReference type="Proteomes" id="UP000594454"/>
    </source>
</evidence>
<evidence type="ECO:0000256" key="12">
    <source>
        <dbReference type="SAM" id="MobiDB-lite"/>
    </source>
</evidence>
<dbReference type="FunFam" id="1.10.510.10:FF:000027">
    <property type="entry name" value="Receptor protein-tyrosine kinase"/>
    <property type="match status" value="1"/>
</dbReference>
<keyword evidence="5 10" id="KW-0067">ATP-binding</keyword>
<dbReference type="PROSITE" id="PS00109">
    <property type="entry name" value="PROTEIN_KINASE_TYR"/>
    <property type="match status" value="1"/>
</dbReference>
<dbReference type="AlphaFoldDB" id="A0A7R8YX23"/>
<dbReference type="Gene3D" id="3.30.505.10">
    <property type="entry name" value="SH2 domain"/>
    <property type="match status" value="2"/>
</dbReference>
<evidence type="ECO:0000256" key="1">
    <source>
        <dbReference type="ARBA" id="ARBA00022553"/>
    </source>
</evidence>
<feature type="repeat" description="ANK" evidence="8">
    <location>
        <begin position="152"/>
        <end position="184"/>
    </location>
</feature>
<dbReference type="PRINTS" id="PR00109">
    <property type="entry name" value="TYRKINASE"/>
</dbReference>
<organism evidence="15 16">
    <name type="scientific">Hermetia illucens</name>
    <name type="common">Black soldier fly</name>
    <dbReference type="NCBI Taxonomy" id="343691"/>
    <lineage>
        <taxon>Eukaryota</taxon>
        <taxon>Metazoa</taxon>
        <taxon>Ecdysozoa</taxon>
        <taxon>Arthropoda</taxon>
        <taxon>Hexapoda</taxon>
        <taxon>Insecta</taxon>
        <taxon>Pterygota</taxon>
        <taxon>Neoptera</taxon>
        <taxon>Endopterygota</taxon>
        <taxon>Diptera</taxon>
        <taxon>Brachycera</taxon>
        <taxon>Stratiomyomorpha</taxon>
        <taxon>Stratiomyidae</taxon>
        <taxon>Hermetiinae</taxon>
        <taxon>Hermetia</taxon>
    </lineage>
</organism>
<feature type="domain" description="Protein kinase" evidence="14">
    <location>
        <begin position="746"/>
        <end position="1013"/>
    </location>
</feature>
<dbReference type="PANTHER" id="PTHR24418">
    <property type="entry name" value="TYROSINE-PROTEIN KINASE"/>
    <property type="match status" value="1"/>
</dbReference>
<feature type="compositionally biased region" description="Pro residues" evidence="12">
    <location>
        <begin position="402"/>
        <end position="412"/>
    </location>
</feature>
<dbReference type="SUPFAM" id="SSF48403">
    <property type="entry name" value="Ankyrin repeat"/>
    <property type="match status" value="1"/>
</dbReference>
<name>A0A7R8YX23_HERIL</name>
<dbReference type="Gene3D" id="3.30.200.20">
    <property type="entry name" value="Phosphorylase Kinase, domain 1"/>
    <property type="match status" value="1"/>
</dbReference>
<dbReference type="GO" id="GO:0005524">
    <property type="term" value="F:ATP binding"/>
    <property type="evidence" value="ECO:0007669"/>
    <property type="project" value="UniProtKB-UniRule"/>
</dbReference>
<keyword evidence="6 11" id="KW-0829">Tyrosine-protein kinase</keyword>
<protein>
    <recommendedName>
        <fullName evidence="11">Tyrosine-protein kinase</fullName>
        <ecNumber evidence="11">2.7.10.2</ecNumber>
    </recommendedName>
</protein>
<dbReference type="InterPro" id="IPR002110">
    <property type="entry name" value="Ankyrin_rpt"/>
</dbReference>
<feature type="region of interest" description="Disordered" evidence="12">
    <location>
        <begin position="107"/>
        <end position="128"/>
    </location>
</feature>
<keyword evidence="1" id="KW-0597">Phosphoprotein</keyword>
<accession>A0A7R8YX23</accession>
<evidence type="ECO:0000259" key="13">
    <source>
        <dbReference type="PROSITE" id="PS50001"/>
    </source>
</evidence>
<evidence type="ECO:0000256" key="11">
    <source>
        <dbReference type="RuleBase" id="RU362096"/>
    </source>
</evidence>
<feature type="domain" description="SH2" evidence="13">
    <location>
        <begin position="285"/>
        <end position="403"/>
    </location>
</feature>
<dbReference type="OrthoDB" id="67310at2759"/>
<dbReference type="Pfam" id="PF12796">
    <property type="entry name" value="Ank_2"/>
    <property type="match status" value="1"/>
</dbReference>
<dbReference type="EC" id="2.7.10.2" evidence="11"/>
<evidence type="ECO:0000256" key="2">
    <source>
        <dbReference type="ARBA" id="ARBA00022679"/>
    </source>
</evidence>
<keyword evidence="3 10" id="KW-0547">Nucleotide-binding</keyword>
<comment type="similarity">
    <text evidence="11">Belongs to the protein kinase superfamily. Tyr protein kinase family.</text>
</comment>
<keyword evidence="4 11" id="KW-0418">Kinase</keyword>
<sequence>MSREDNICWFHGKVSRERADEILLEEGRAGKGDGVFLVRESNSSTGDFVLSVLHQGKVHHYQIRRHGEDAFFSIEDQRTIHGLDSLIQHYQESSQGVVPQLSAIVKRDPPPNDSRSHGTTNLLHRSTENSSHTVVAELLKCGYRNFDAKNQDGQTAIHLACLHSDEKMLKLLLTVNVNVNSCDTAGNAPLHYACRKQSGSFIQTLIDAKANIQLRNLQTGRVPLHEAAEHGNLEAVMVLLEHNAPHMPRTKSEEIPIDLAGKHSKVKEYLSNFVPKSPKTTKQLWYHGTLSREEAQAALKRFAETFIPPPNETDSNNGNQQPDENQNVGTDVSGAFLVRFSDRSGYVLTLLHDDVARNFIIRKDAKTGYLCIDEGPYHPSLEHLVQHYMLFQDGLPVNLRYPVPPKPKPKPPTLSTLPKSASKNRSQNGSVLRSINPNETTPPTSHIPQRNLSLPGDDAMNRVGLFENNEDEDKKKIFRSLKLPSPKKKNIIIDGMRSLRKSKNKSPLKSHRKDKTGNSASATTSPESVRPECDNTIAESLIKSLSFSTDFANLSMDGMYNTPTNNCSVVDIDIGEGAPLNSQMANNKEANHQKSDNSVVNSGNLGIEVIGDEKESEYYVKSDKDIATEREAKEKSVFLDPPVTTKPSAESSSIDRLTPPNFTYIPCLDVREFIDQNPSKDSELEESSAMLRQLSQQPERLESMISRMSMSSEIRDIFGRQMSTSSSSEDSPTKMKLNYFIPYDCLIRGDLIGSGEFASVYKGTLIQPSTDTNSEVRYAVAIKMLKDEHCRSNKQEFLREASVIIRLQHHCIVKLIGISNGPSLMMVQELVSLGSMLDYIHKNPDKVNPNCELKIWASQIACGMNYLESQHFVHRDLAARNILLSSRNQAKISDFGLSRALGNDNCYEAKEGGRWPIKWYAPESFNHGLFSHASDVWSFGVTLWEMYTYGLAPYGEYNGTQTIKYIEDGRRLPKPADCPSDIYKVMENCWNYNPRDRPTFRYLTEYFLKDPNYQNLSELIQSEHIS</sequence>
<dbReference type="EMBL" id="LR899012">
    <property type="protein sequence ID" value="CAD7088533.1"/>
    <property type="molecule type" value="Genomic_DNA"/>
</dbReference>
<dbReference type="Gene3D" id="1.25.40.20">
    <property type="entry name" value="Ankyrin repeat-containing domain"/>
    <property type="match status" value="1"/>
</dbReference>
<keyword evidence="2 11" id="KW-0808">Transferase</keyword>
<feature type="compositionally biased region" description="Polar residues" evidence="12">
    <location>
        <begin position="421"/>
        <end position="452"/>
    </location>
</feature>
<feature type="compositionally biased region" description="Basic and acidic residues" evidence="12">
    <location>
        <begin position="107"/>
        <end position="116"/>
    </location>
</feature>
<evidence type="ECO:0000256" key="5">
    <source>
        <dbReference type="ARBA" id="ARBA00022840"/>
    </source>
</evidence>
<dbReference type="Pfam" id="PF00023">
    <property type="entry name" value="Ank"/>
    <property type="match status" value="1"/>
</dbReference>
<dbReference type="InterPro" id="IPR036860">
    <property type="entry name" value="SH2_dom_sf"/>
</dbReference>
<feature type="region of interest" description="Disordered" evidence="12">
    <location>
        <begin position="492"/>
        <end position="533"/>
    </location>
</feature>
<evidence type="ECO:0000259" key="14">
    <source>
        <dbReference type="PROSITE" id="PS50011"/>
    </source>
</evidence>
<evidence type="ECO:0000256" key="3">
    <source>
        <dbReference type="ARBA" id="ARBA00022741"/>
    </source>
</evidence>
<dbReference type="InterPro" id="IPR017441">
    <property type="entry name" value="Protein_kinase_ATP_BS"/>
</dbReference>
<evidence type="ECO:0000256" key="8">
    <source>
        <dbReference type="PROSITE-ProRule" id="PRU00023"/>
    </source>
</evidence>
<keyword evidence="9" id="KW-0727">SH2 domain</keyword>
<dbReference type="SMART" id="SM00248">
    <property type="entry name" value="ANK"/>
    <property type="match status" value="4"/>
</dbReference>
<dbReference type="GO" id="GO:0002009">
    <property type="term" value="P:morphogenesis of an epithelium"/>
    <property type="evidence" value="ECO:0007669"/>
    <property type="project" value="UniProtKB-ARBA"/>
</dbReference>
<dbReference type="GO" id="GO:0071944">
    <property type="term" value="C:cell periphery"/>
    <property type="evidence" value="ECO:0007669"/>
    <property type="project" value="UniProtKB-ARBA"/>
</dbReference>
<dbReference type="PROSITE" id="PS50011">
    <property type="entry name" value="PROTEIN_KINASE_DOM"/>
    <property type="match status" value="1"/>
</dbReference>
<feature type="region of interest" description="Disordered" evidence="12">
    <location>
        <begin position="306"/>
        <end position="329"/>
    </location>
</feature>
<dbReference type="PROSITE" id="PS50088">
    <property type="entry name" value="ANK_REPEAT"/>
    <property type="match status" value="3"/>
</dbReference>
<feature type="domain" description="SH2" evidence="13">
    <location>
        <begin position="9"/>
        <end position="105"/>
    </location>
</feature>